<organism evidence="2 3">
    <name type="scientific">Thielaviopsis punctulata</name>
    <dbReference type="NCBI Taxonomy" id="72032"/>
    <lineage>
        <taxon>Eukaryota</taxon>
        <taxon>Fungi</taxon>
        <taxon>Dikarya</taxon>
        <taxon>Ascomycota</taxon>
        <taxon>Pezizomycotina</taxon>
        <taxon>Sordariomycetes</taxon>
        <taxon>Hypocreomycetidae</taxon>
        <taxon>Microascales</taxon>
        <taxon>Ceratocystidaceae</taxon>
        <taxon>Thielaviopsis</taxon>
    </lineage>
</organism>
<gene>
    <name evidence="2" type="ORF">TD95_005304</name>
</gene>
<proteinExistence type="predicted"/>
<feature type="compositionally biased region" description="Low complexity" evidence="1">
    <location>
        <begin position="45"/>
        <end position="65"/>
    </location>
</feature>
<protein>
    <submittedName>
        <fullName evidence="2">Uncharacterized protein</fullName>
    </submittedName>
</protein>
<evidence type="ECO:0000313" key="2">
    <source>
        <dbReference type="EMBL" id="KKA26174.1"/>
    </source>
</evidence>
<feature type="compositionally biased region" description="Low complexity" evidence="1">
    <location>
        <begin position="81"/>
        <end position="96"/>
    </location>
</feature>
<dbReference type="EMBL" id="LAEV01002264">
    <property type="protein sequence ID" value="KKA26174.1"/>
    <property type="molecule type" value="Genomic_DNA"/>
</dbReference>
<feature type="compositionally biased region" description="Polar residues" evidence="1">
    <location>
        <begin position="120"/>
        <end position="133"/>
    </location>
</feature>
<feature type="region of interest" description="Disordered" evidence="1">
    <location>
        <begin position="35"/>
        <end position="133"/>
    </location>
</feature>
<dbReference type="AlphaFoldDB" id="A0A0F4Z6L6"/>
<dbReference type="Proteomes" id="UP000033483">
    <property type="component" value="Unassembled WGS sequence"/>
</dbReference>
<dbReference type="OrthoDB" id="5285218at2759"/>
<evidence type="ECO:0000256" key="1">
    <source>
        <dbReference type="SAM" id="MobiDB-lite"/>
    </source>
</evidence>
<accession>A0A0F4Z6L6</accession>
<keyword evidence="3" id="KW-1185">Reference proteome</keyword>
<evidence type="ECO:0000313" key="3">
    <source>
        <dbReference type="Proteomes" id="UP000033483"/>
    </source>
</evidence>
<name>A0A0F4Z6L6_9PEZI</name>
<reference evidence="2 3" key="1">
    <citation type="submission" date="2015-03" db="EMBL/GenBank/DDBJ databases">
        <authorList>
            <person name="Radwan O."/>
            <person name="Al-Naeli F.A."/>
            <person name="Rendon G.A."/>
            <person name="Fields C."/>
        </authorList>
    </citation>
    <scope>NUCLEOTIDE SEQUENCE [LARGE SCALE GENOMIC DNA]</scope>
    <source>
        <strain evidence="2">CR-DP1</strain>
    </source>
</reference>
<comment type="caution">
    <text evidence="2">The sequence shown here is derived from an EMBL/GenBank/DDBJ whole genome shotgun (WGS) entry which is preliminary data.</text>
</comment>
<sequence length="133" mass="14514">MGILDRIQAKIELFRLEQRYTRHRHRRSTFQTNAVYVDGEYVYQTPNNTGSSSDSNSSSGTASPGLNALHYGPPSPISPSMPANNAMAAGTATNPTIDFSDKHPKRSKRMSMPAFGGSYASEQNSSTSPSAWR</sequence>